<evidence type="ECO:0000256" key="1">
    <source>
        <dbReference type="SAM" id="MobiDB-lite"/>
    </source>
</evidence>
<feature type="region of interest" description="Disordered" evidence="1">
    <location>
        <begin position="306"/>
        <end position="373"/>
    </location>
</feature>
<evidence type="ECO:0000259" key="3">
    <source>
        <dbReference type="Pfam" id="PF22936"/>
    </source>
</evidence>
<feature type="compositionally biased region" description="Acidic residues" evidence="1">
    <location>
        <begin position="1202"/>
        <end position="1211"/>
    </location>
</feature>
<feature type="domain" description="Reverse transcriptase Ty1/copia-type" evidence="2">
    <location>
        <begin position="819"/>
        <end position="952"/>
    </location>
</feature>
<dbReference type="Pfam" id="PF07727">
    <property type="entry name" value="RVT_2"/>
    <property type="match status" value="1"/>
</dbReference>
<sequence length="1743" mass="198464">MLAEESRSKMLLKKDPMISEKKVNTKPVDYAALNQLSQDFETRFVSRTDLSAEQVFWSYNSVNSKEPNLSTRPTQVEVPKELPKKLKERIKSLSGNIKEENIKQELEEIKTINIELDHMVTKLIVENEHLKQAYKQLYDSIKSSHLQSKEQCDDSTEQVNIKSAENFDLNASLQEKVLVIIALKDTLGKLKGKAVVDEAVILHTIDPELLKIDVSPLAPKLKNNRTAHYDYFKHTQEETATLREIVKHERSLNPLNTSLDYACKYTKQIQELLIILKQTFPCIHNLGDKLMAMTSMNKTKKLRFTERVTSSGNKPIKTLSSSNLVSNKPMLSSTGVTLPTSASGSQPSGNTKKDKIQQTPSSAKKNKLEAYPRNVRTSLQNKKSVVNNKNMASVPKSKLNVNFDLQCVTCNGCLFFDNHDSCVLEFINSVNARVKSKSAKKPLKRKVWKPTGKVFTNIGYKWRPTGRTFTIVENACPLTRITTTAIVPLRKPIPLESNTHKPVVVQIVLWYLDSSCSKHMTGDRSQLTNFVNKFLGTVKFGNDHVAKIMGYGDYQIGNVTISRVYFVEGLRHNLFSVGQFCDSDLEVAFHQHTCFIRNLEGVDLLTGSRGNNLYTLSRGDMMASSLIQAVATACYTQNRSIVRHLHGKTPYEVLHGKLPDLSFLHVFGAFCYPTNNSENLGPALHEMTPATISSGLVPKPTSSTPFVPPSRKDWNLLFQPLFDELLTPPPSVDHPTPEVIALITEVIAPKPTESTGSPSSTTVDQDAPSPSKSQKTPKTQPPVIPHDVEEDNHDIEVAHMGNDPLFVMQEELNEFEHLEVWEPVPRPDKVMVITLKWIYKVKLDELGGILKNKARLVARGYRQEERIDFEESFALVARLEAIRIFLAYAAHKNMVVFQMDVKTVFLNGNLREEVYVSQSDGFVDPDNPNHVYKLKKALYGLKEALRAWTMDMTIDQQVALDEALVPHASRLRIGKSNFQLRSDITSKESTLQATATVHHHSIHFKMNNKKRIVNMEYFRDMLHICLRIPNQTFDELSFEEEILAFLRYLGHSREIKKITDVNINKLHQPWRSFAAVEHKDAKKSNEMYYPRFTKVIINLFMTKDPLIPKRNKRSLQQTHISQASGSGTDKGTGIIPRVPDVPTDESDEEISWKSNEQDDDDQDDNDDDQDLDNDSNDFVHPKLSTHDEEAKDEERHNVGGDEGPDAEDDDEELYRDVNINLEGRDVQMADVHTIQAHEDTHVTLTLVDVPVTTIVVPLLVTAPTLPPPSIPIMFDHRLKTLEANFSEFMQINQFAEYVSLIPMIVDRYIDHRMNEAIKVAVQLQSDRLRDEAQAENEDFINKLNEYIQKIIKEEFKEQVKVQVLKILPKIKKTINEQLEDEVLTRSSNSSKTSYTMAADLSEMELKKILIEKIESNKSIHQSDEQRNLYKALVDAYECDNIILDTYGDTVTLKRRRNDADKDEDPSAGSDRGSKRRRERKEPESTSAPKEKTSKTAATHGSIEPWITDLAKQADSRTSFNELMDTPMDFSAFLMNQLKVDTLTPELLAGPTYELMKGSCKSLVELEFFLEEVYKATTDQLDWKNPEGQQYLHNLLKPLPLITNSRGHHVIHFDHFINNDLGYLCGGTSSRKDDDKLYTFKECNFKRLRIQDIKDMLLLLVQGKPTNLTVKEHFAFNVSLRMFTRSIVIQRRMEDLQLDVETYQKKLNLAKLDTYRTDLKSKEAYTAYSNPRGSSIRIETSRTG</sequence>
<dbReference type="Pfam" id="PF22936">
    <property type="entry name" value="Pol_BBD"/>
    <property type="match status" value="1"/>
</dbReference>
<feature type="compositionally biased region" description="Basic and acidic residues" evidence="1">
    <location>
        <begin position="1479"/>
        <end position="1493"/>
    </location>
</feature>
<organism evidence="4">
    <name type="scientific">Tanacetum cinerariifolium</name>
    <name type="common">Dalmatian daisy</name>
    <name type="synonym">Chrysanthemum cinerariifolium</name>
    <dbReference type="NCBI Taxonomy" id="118510"/>
    <lineage>
        <taxon>Eukaryota</taxon>
        <taxon>Viridiplantae</taxon>
        <taxon>Streptophyta</taxon>
        <taxon>Embryophyta</taxon>
        <taxon>Tracheophyta</taxon>
        <taxon>Spermatophyta</taxon>
        <taxon>Magnoliopsida</taxon>
        <taxon>eudicotyledons</taxon>
        <taxon>Gunneridae</taxon>
        <taxon>Pentapetalae</taxon>
        <taxon>asterids</taxon>
        <taxon>campanulids</taxon>
        <taxon>Asterales</taxon>
        <taxon>Asteraceae</taxon>
        <taxon>Asteroideae</taxon>
        <taxon>Anthemideae</taxon>
        <taxon>Anthemidinae</taxon>
        <taxon>Tanacetum</taxon>
    </lineage>
</organism>
<feature type="compositionally biased region" description="Polar residues" evidence="1">
    <location>
        <begin position="307"/>
        <end position="350"/>
    </location>
</feature>
<feature type="domain" description="Retrovirus-related Pol polyprotein from transposon TNT 1-94-like beta-barrel" evidence="3">
    <location>
        <begin position="510"/>
        <end position="582"/>
    </location>
</feature>
<accession>A0A6L2K3F9</accession>
<feature type="compositionally biased region" description="Polar residues" evidence="1">
    <location>
        <begin position="768"/>
        <end position="778"/>
    </location>
</feature>
<dbReference type="EMBL" id="BKCJ010001691">
    <property type="protein sequence ID" value="GEU43312.1"/>
    <property type="molecule type" value="Genomic_DNA"/>
</dbReference>
<dbReference type="InterPro" id="IPR054722">
    <property type="entry name" value="PolX-like_BBD"/>
</dbReference>
<comment type="caution">
    <text evidence="4">The sequence shown here is derived from an EMBL/GenBank/DDBJ whole genome shotgun (WGS) entry which is preliminary data.</text>
</comment>
<feature type="region of interest" description="Disordered" evidence="1">
    <location>
        <begin position="1456"/>
        <end position="1498"/>
    </location>
</feature>
<protein>
    <submittedName>
        <fullName evidence="4">Retrovirus-related Pol polyprotein from transposon TNT 1-94</fullName>
    </submittedName>
</protein>
<feature type="compositionally biased region" description="Basic and acidic residues" evidence="1">
    <location>
        <begin position="1177"/>
        <end position="1199"/>
    </location>
</feature>
<feature type="compositionally biased region" description="Low complexity" evidence="1">
    <location>
        <begin position="750"/>
        <end position="762"/>
    </location>
</feature>
<feature type="region of interest" description="Disordered" evidence="1">
    <location>
        <begin position="750"/>
        <end position="787"/>
    </location>
</feature>
<evidence type="ECO:0000313" key="4">
    <source>
        <dbReference type="EMBL" id="GEU43312.1"/>
    </source>
</evidence>
<feature type="region of interest" description="Disordered" evidence="1">
    <location>
        <begin position="1110"/>
        <end position="1211"/>
    </location>
</feature>
<name>A0A6L2K3F9_TANCI</name>
<reference evidence="4" key="1">
    <citation type="journal article" date="2019" name="Sci. Rep.">
        <title>Draft genome of Tanacetum cinerariifolium, the natural source of mosquito coil.</title>
        <authorList>
            <person name="Yamashiro T."/>
            <person name="Shiraishi A."/>
            <person name="Satake H."/>
            <person name="Nakayama K."/>
        </authorList>
    </citation>
    <scope>NUCLEOTIDE SEQUENCE</scope>
</reference>
<gene>
    <name evidence="4" type="ORF">Tci_015290</name>
</gene>
<proteinExistence type="predicted"/>
<feature type="compositionally biased region" description="Acidic residues" evidence="1">
    <location>
        <begin position="1157"/>
        <end position="1175"/>
    </location>
</feature>
<dbReference type="InterPro" id="IPR013103">
    <property type="entry name" value="RVT_2"/>
</dbReference>
<feature type="compositionally biased region" description="Polar residues" evidence="1">
    <location>
        <begin position="1114"/>
        <end position="1129"/>
    </location>
</feature>
<evidence type="ECO:0000259" key="2">
    <source>
        <dbReference type="Pfam" id="PF07727"/>
    </source>
</evidence>